<organism evidence="4 5">
    <name type="scientific">Trichogramma kaykai</name>
    <dbReference type="NCBI Taxonomy" id="54128"/>
    <lineage>
        <taxon>Eukaryota</taxon>
        <taxon>Metazoa</taxon>
        <taxon>Ecdysozoa</taxon>
        <taxon>Arthropoda</taxon>
        <taxon>Hexapoda</taxon>
        <taxon>Insecta</taxon>
        <taxon>Pterygota</taxon>
        <taxon>Neoptera</taxon>
        <taxon>Endopterygota</taxon>
        <taxon>Hymenoptera</taxon>
        <taxon>Apocrita</taxon>
        <taxon>Proctotrupomorpha</taxon>
        <taxon>Chalcidoidea</taxon>
        <taxon>Trichogrammatidae</taxon>
        <taxon>Trichogramma</taxon>
    </lineage>
</organism>
<dbReference type="SUPFAM" id="SSF82708">
    <property type="entry name" value="R3H domain"/>
    <property type="match status" value="1"/>
</dbReference>
<protein>
    <recommendedName>
        <fullName evidence="3">Poly(A)-specific ribonuclease RNA-binding domain-containing protein</fullName>
    </recommendedName>
</protein>
<proteinExistence type="inferred from homology"/>
<dbReference type="EMBL" id="JBJJXI010000136">
    <property type="protein sequence ID" value="KAL3387919.1"/>
    <property type="molecule type" value="Genomic_DNA"/>
</dbReference>
<dbReference type="SUPFAM" id="SSF54928">
    <property type="entry name" value="RNA-binding domain, RBD"/>
    <property type="match status" value="1"/>
</dbReference>
<name>A0ABD2W527_9HYME</name>
<comment type="similarity">
    <text evidence="1">Belongs to the CAF1 family.</text>
</comment>
<dbReference type="CDD" id="cd02637">
    <property type="entry name" value="R3H_PARN"/>
    <property type="match status" value="1"/>
</dbReference>
<evidence type="ECO:0000256" key="2">
    <source>
        <dbReference type="SAM" id="MobiDB-lite"/>
    </source>
</evidence>
<evidence type="ECO:0000256" key="1">
    <source>
        <dbReference type="ARBA" id="ARBA00008372"/>
    </source>
</evidence>
<dbReference type="AlphaFoldDB" id="A0ABD2W527"/>
<evidence type="ECO:0000259" key="3">
    <source>
        <dbReference type="Pfam" id="PF08675"/>
    </source>
</evidence>
<dbReference type="SUPFAM" id="SSF53098">
    <property type="entry name" value="Ribonuclease H-like"/>
    <property type="match status" value="1"/>
</dbReference>
<evidence type="ECO:0000313" key="4">
    <source>
        <dbReference type="EMBL" id="KAL3387919.1"/>
    </source>
</evidence>
<reference evidence="4 5" key="1">
    <citation type="journal article" date="2024" name="bioRxiv">
        <title>A reference genome for Trichogramma kaykai: A tiny desert-dwelling parasitoid wasp with competing sex-ratio distorters.</title>
        <authorList>
            <person name="Culotta J."/>
            <person name="Lindsey A.R."/>
        </authorList>
    </citation>
    <scope>NUCLEOTIDE SEQUENCE [LARGE SCALE GENOMIC DNA]</scope>
    <source>
        <strain evidence="4 5">KSX58</strain>
    </source>
</reference>
<accession>A0ABD2W527</accession>
<dbReference type="PANTHER" id="PTHR15092:SF44">
    <property type="entry name" value="POLY(A)-SPECIFIC RIBONUCLEASE PARN"/>
    <property type="match status" value="1"/>
</dbReference>
<dbReference type="Gene3D" id="3.30.70.330">
    <property type="match status" value="1"/>
</dbReference>
<dbReference type="Proteomes" id="UP001627154">
    <property type="component" value="Unassembled WGS sequence"/>
</dbReference>
<dbReference type="InterPro" id="IPR051181">
    <property type="entry name" value="CAF1_poly(A)_ribonucleases"/>
</dbReference>
<keyword evidence="5" id="KW-1185">Reference proteome</keyword>
<dbReference type="CDD" id="cd12428">
    <property type="entry name" value="RRM_PARN"/>
    <property type="match status" value="1"/>
</dbReference>
<feature type="compositionally biased region" description="Polar residues" evidence="2">
    <location>
        <begin position="551"/>
        <end position="562"/>
    </location>
</feature>
<sequence>MEVTRENFQEVLTELDEVLKNASFLAIDGEFTGLNSGPEATAFDTPAQYYQKLRTGSMNFLLVQFGLSVFTHDKWDNKYSQRSYNFYVFPKPFDRSSTDCRFMCQASSIAFLVSQGFDFNKLFKSGIPYLTKAGEEKLQKKIEDRHKLRDNGNYDIIPIPENDKAQMEEICSRLEDFVKSEDESYVLDRYNAFIRRLIHQEVQLRWPDKIRLENKIENGNCVVIAYKTGNKEEEAQREKERREKEKQDIQQAVGLSALLQKIADSGKLIVGHNMLLDLCHIINQFFGPLPESYTEFKSLVHGLFPKLIDTKIISQSAQFNQSVPSILNQLFEALQCSPYSLPTTEDIEDRSYSLKEDKSHEAGYDAYMTGLCFIALSNRLGALQTPEVRPVLADSRLLAPYLNKLCIAKLKDYPHINLVGNDPNPCRDHIFHVTFPKQWRINDLTQLFNPYGGAYVAWLTDTTAYAALHKKDQVSAVVKNLLKGSSKLFSLKRYKDHQASVESENSQPKLDRKRKISEDGESSPTKVEAGQGEGANDVDVDEAAPLHPSTAGATKTQQQSNEGWEVASGKRRRKRIRTQGTERTDAR</sequence>
<dbReference type="FunFam" id="3.30.420.10:FF:000035">
    <property type="entry name" value="Poly(A)-specific ribonuclease PARN"/>
    <property type="match status" value="1"/>
</dbReference>
<feature type="region of interest" description="Disordered" evidence="2">
    <location>
        <begin position="496"/>
        <end position="587"/>
    </location>
</feature>
<dbReference type="InterPro" id="IPR012337">
    <property type="entry name" value="RNaseH-like_sf"/>
</dbReference>
<dbReference type="InterPro" id="IPR012677">
    <property type="entry name" value="Nucleotide-bd_a/b_plait_sf"/>
</dbReference>
<dbReference type="InterPro" id="IPR014789">
    <property type="entry name" value="PolyA-riboNase_RNA-binding"/>
</dbReference>
<dbReference type="InterPro" id="IPR035979">
    <property type="entry name" value="RBD_domain_sf"/>
</dbReference>
<dbReference type="Gene3D" id="3.30.420.10">
    <property type="entry name" value="Ribonuclease H-like superfamily/Ribonuclease H"/>
    <property type="match status" value="2"/>
</dbReference>
<dbReference type="InterPro" id="IPR036867">
    <property type="entry name" value="R3H_dom_sf"/>
</dbReference>
<dbReference type="InterPro" id="IPR034042">
    <property type="entry name" value="PARN_R3H"/>
</dbReference>
<gene>
    <name evidence="4" type="ORF">TKK_017004</name>
</gene>
<feature type="domain" description="Poly(A)-specific ribonuclease RNA-binding" evidence="3">
    <location>
        <begin position="420"/>
        <end position="499"/>
    </location>
</feature>
<evidence type="ECO:0000313" key="5">
    <source>
        <dbReference type="Proteomes" id="UP001627154"/>
    </source>
</evidence>
<dbReference type="InterPro" id="IPR006941">
    <property type="entry name" value="RNase_CAF1"/>
</dbReference>
<dbReference type="InterPro" id="IPR036397">
    <property type="entry name" value="RNaseH_sf"/>
</dbReference>
<comment type="caution">
    <text evidence="4">The sequence shown here is derived from an EMBL/GenBank/DDBJ whole genome shotgun (WGS) entry which is preliminary data.</text>
</comment>
<dbReference type="PANTHER" id="PTHR15092">
    <property type="entry name" value="POLY A -SPECIFIC RIBONUCLEASE/TARGET OF EGR1, MEMBER 1"/>
    <property type="match status" value="1"/>
</dbReference>
<dbReference type="Pfam" id="PF04857">
    <property type="entry name" value="CAF1"/>
    <property type="match status" value="1"/>
</dbReference>
<dbReference type="Pfam" id="PF08675">
    <property type="entry name" value="RNA_bind"/>
    <property type="match status" value="1"/>
</dbReference>